<proteinExistence type="inferred from homology"/>
<keyword evidence="7" id="KW-1185">Reference proteome</keyword>
<dbReference type="GO" id="GO:0046872">
    <property type="term" value="F:metal ion binding"/>
    <property type="evidence" value="ECO:0007669"/>
    <property type="project" value="UniProtKB-KW"/>
</dbReference>
<name>K9VS01_9CYAN</name>
<feature type="binding site" evidence="5">
    <location>
        <position position="218"/>
    </location>
    <ligand>
        <name>Fe cation</name>
        <dbReference type="ChEBI" id="CHEBI:24875"/>
        <note>catalytic</note>
    </ligand>
</feature>
<keyword evidence="3" id="KW-0560">Oxidoreductase</keyword>
<dbReference type="AlphaFoldDB" id="K9VS01"/>
<dbReference type="PATRIC" id="fig|179408.3.peg.7575"/>
<protein>
    <submittedName>
        <fullName evidence="6">Carotenoid oxygenase</fullName>
    </submittedName>
</protein>
<keyword evidence="4 5" id="KW-0408">Iron</keyword>
<gene>
    <name evidence="6" type="ORF">Osc7112_6082</name>
</gene>
<dbReference type="KEGG" id="oni:Osc7112_6082"/>
<sequence>MKKNSSFPRSILSVSRVEFGLKQDNPEAKYPPLKLLVKDGKQIPSGLQGHVFIISATGSVDSKSRDDNKDIVFPSSDGFTPFYNGDGMVYRFDFDNLEEGVFLTTRIAKTPCYYADAATNKCKPNLRFKNRGIMRMSDQLGIRNQLNTGFLPMKFLQEDNERLLITWDIGRPYEIDTKTLEAVTPVGWDRDWRAFNPLLAKLPLQPPFPFKLVQTSAHPCFDENTGEMFTVNSGRSLSTFIAQLCPVLYWAFGLIDSIRNRSQRRFQQVPDQKNFFQKLADALKKTIHLFWSLLQRFNIAVLVRVRYRQVLRSKDFSPQSAPHLLEKRDIFANFVYVISWDGKEKINKWQVTHPNGCPIAIKQSMHQIGLTEDYVVLMDTAFKFLLEEILPAPNEPKYEEIEKWLRNLIDRPQLPDSTIYIVRRTDLKSDVKKVVARQVVIPRETTHFLTDYKNPNDQITLHLAHVCAWDVAEWIRKIDFSNSDNNGGLPHMFGMTVGPLDISRIGCYVLDAKDAKLIEVVRSDLTGVYADNQPNKYCQDTQSNGKEYCKYTWGPALYAYRENPPSGHFDNIYWSFFGCWEDIFTEQGFKMYQNYKYREIPADEVRLLTKKGIKSNLLRLHIADLDTLEANENRLQIQDAYEFDTGYFGNSPQFVPRAGSTGGSTDGYIVCVVYNGTDEQPDNGNEIWIFDAADLKSGPLCKLWHPQLNFGISVHTTWLSKIGKRTASYNIPVKQDYEYLVKQQPQEIQEFFNEWVYPKREPKDSGDCSVS</sequence>
<dbReference type="GO" id="GO:0016121">
    <property type="term" value="P:carotene catabolic process"/>
    <property type="evidence" value="ECO:0007669"/>
    <property type="project" value="TreeGrafter"/>
</dbReference>
<dbReference type="PANTHER" id="PTHR10543:SF89">
    <property type="entry name" value="CAROTENOID 9,10(9',10')-CLEAVAGE DIOXYGENASE 1"/>
    <property type="match status" value="1"/>
</dbReference>
<evidence type="ECO:0000256" key="2">
    <source>
        <dbReference type="ARBA" id="ARBA00022723"/>
    </source>
</evidence>
<comment type="cofactor">
    <cofactor evidence="5">
        <name>Fe(2+)</name>
        <dbReference type="ChEBI" id="CHEBI:29033"/>
    </cofactor>
    <text evidence="5">Binds 1 Fe(2+) ion per subunit.</text>
</comment>
<dbReference type="STRING" id="179408.Osc7112_6082"/>
<evidence type="ECO:0000256" key="5">
    <source>
        <dbReference type="PIRSR" id="PIRSR604294-1"/>
    </source>
</evidence>
<accession>K9VS01</accession>
<evidence type="ECO:0000256" key="4">
    <source>
        <dbReference type="ARBA" id="ARBA00023004"/>
    </source>
</evidence>
<dbReference type="Pfam" id="PF03055">
    <property type="entry name" value="RPE65"/>
    <property type="match status" value="2"/>
</dbReference>
<dbReference type="PANTHER" id="PTHR10543">
    <property type="entry name" value="BETA-CAROTENE DIOXYGENASE"/>
    <property type="match status" value="1"/>
</dbReference>
<evidence type="ECO:0000256" key="3">
    <source>
        <dbReference type="ARBA" id="ARBA00023002"/>
    </source>
</evidence>
<evidence type="ECO:0000256" key="1">
    <source>
        <dbReference type="ARBA" id="ARBA00006787"/>
    </source>
</evidence>
<keyword evidence="2 5" id="KW-0479">Metal-binding</keyword>
<dbReference type="Proteomes" id="UP000010478">
    <property type="component" value="Chromosome"/>
</dbReference>
<dbReference type="EMBL" id="CP003614">
    <property type="protein sequence ID" value="AFZ10272.1"/>
    <property type="molecule type" value="Genomic_DNA"/>
</dbReference>
<dbReference type="eggNOG" id="COG3670">
    <property type="taxonomic scope" value="Bacteria"/>
</dbReference>
<dbReference type="GO" id="GO:0010436">
    <property type="term" value="F:carotenoid dioxygenase activity"/>
    <property type="evidence" value="ECO:0007669"/>
    <property type="project" value="TreeGrafter"/>
</dbReference>
<organism evidence="6 7">
    <name type="scientific">Phormidium nigroviride PCC 7112</name>
    <dbReference type="NCBI Taxonomy" id="179408"/>
    <lineage>
        <taxon>Bacteria</taxon>
        <taxon>Bacillati</taxon>
        <taxon>Cyanobacteriota</taxon>
        <taxon>Cyanophyceae</taxon>
        <taxon>Oscillatoriophycideae</taxon>
        <taxon>Oscillatoriales</taxon>
        <taxon>Oscillatoriaceae</taxon>
        <taxon>Phormidium</taxon>
    </lineage>
</organism>
<dbReference type="InterPro" id="IPR004294">
    <property type="entry name" value="Carotenoid_Oase"/>
</dbReference>
<evidence type="ECO:0000313" key="7">
    <source>
        <dbReference type="Proteomes" id="UP000010478"/>
    </source>
</evidence>
<reference evidence="6 7" key="1">
    <citation type="submission" date="2012-05" db="EMBL/GenBank/DDBJ databases">
        <title>Finished chromosome of genome of Oscillatoria sp. PCC 7112.</title>
        <authorList>
            <consortium name="US DOE Joint Genome Institute"/>
            <person name="Gugger M."/>
            <person name="Coursin T."/>
            <person name="Rippka R."/>
            <person name="Tandeau De Marsac N."/>
            <person name="Huntemann M."/>
            <person name="Wei C.-L."/>
            <person name="Han J."/>
            <person name="Detter J.C."/>
            <person name="Han C."/>
            <person name="Tapia R."/>
            <person name="Davenport K."/>
            <person name="Daligault H."/>
            <person name="Erkkila T."/>
            <person name="Gu W."/>
            <person name="Munk A.C.C."/>
            <person name="Teshima H."/>
            <person name="Xu Y."/>
            <person name="Chain P."/>
            <person name="Chen A."/>
            <person name="Krypides N."/>
            <person name="Mavromatis K."/>
            <person name="Markowitz V."/>
            <person name="Szeto E."/>
            <person name="Ivanova N."/>
            <person name="Mikhailova N."/>
            <person name="Ovchinnikova G."/>
            <person name="Pagani I."/>
            <person name="Pati A."/>
            <person name="Goodwin L."/>
            <person name="Peters L."/>
            <person name="Pitluck S."/>
            <person name="Woyke T."/>
            <person name="Kerfeld C."/>
        </authorList>
    </citation>
    <scope>NUCLEOTIDE SEQUENCE [LARGE SCALE GENOMIC DNA]</scope>
    <source>
        <strain evidence="6 7">PCC 7112</strain>
    </source>
</reference>
<evidence type="ECO:0000313" key="6">
    <source>
        <dbReference type="EMBL" id="AFZ10272.1"/>
    </source>
</evidence>
<dbReference type="HOGENOM" id="CLU_024869_0_0_3"/>
<comment type="similarity">
    <text evidence="1">Belongs to the carotenoid oxygenase family.</text>
</comment>